<dbReference type="HAMAP" id="MF_01575">
    <property type="entry name" value="UPF0398"/>
    <property type="match status" value="1"/>
</dbReference>
<organism evidence="2 3">
    <name type="scientific">Marinilactibacillus psychrotolerans</name>
    <dbReference type="NCBI Taxonomy" id="191770"/>
    <lineage>
        <taxon>Bacteria</taxon>
        <taxon>Bacillati</taxon>
        <taxon>Bacillota</taxon>
        <taxon>Bacilli</taxon>
        <taxon>Lactobacillales</taxon>
        <taxon>Carnobacteriaceae</taxon>
        <taxon>Marinilactibacillus</taxon>
    </lineage>
</organism>
<dbReference type="PIRSF" id="PIRSF021290">
    <property type="entry name" value="DUF1273"/>
    <property type="match status" value="1"/>
</dbReference>
<dbReference type="InterPro" id="IPR010697">
    <property type="entry name" value="YspA"/>
</dbReference>
<reference evidence="2 3" key="1">
    <citation type="submission" date="2019-05" db="EMBL/GenBank/DDBJ databases">
        <title>The metagenome of a microbial culture collection derived from dairy environment covers the genomic content of the human microbiome.</title>
        <authorList>
            <person name="Roder T."/>
            <person name="Wuthrich D."/>
            <person name="Sattari Z."/>
            <person name="Von Ah U."/>
            <person name="Bar C."/>
            <person name="Ronchi F."/>
            <person name="Macpherson A.J."/>
            <person name="Ganal-Vonarburg S.C."/>
            <person name="Bruggmann R."/>
            <person name="Vergeres G."/>
        </authorList>
    </citation>
    <scope>NUCLEOTIDE SEQUENCE [LARGE SCALE GENOMIC DNA]</scope>
    <source>
        <strain evidence="2 3">FAM 24235</strain>
    </source>
</reference>
<comment type="caution">
    <text evidence="2">The sequence shown here is derived from an EMBL/GenBank/DDBJ whole genome shotgun (WGS) entry which is preliminary data.</text>
</comment>
<name>A0A5R9C240_9LACT</name>
<dbReference type="Gene3D" id="3.40.50.450">
    <property type="match status" value="1"/>
</dbReference>
<comment type="similarity">
    <text evidence="1">Belongs to the UPF0398 family.</text>
</comment>
<sequence>MKNLYVSGYRSYELSVFTENDPKLFYIKMYLKNRLIEYIETGLEWVLISAQLGTELWVGEIVLELKETYNEIKLGVLLPYSGFAENWKEGNRELFDKIIAKADYTNHTSSYPYKNPMQLKGNQQFLIDHTEGCLLFYDTESEGKPKFLLEMINEFKYSHDYELDFITFDELQAFVSEYEENHFES</sequence>
<dbReference type="Pfam" id="PF06908">
    <property type="entry name" value="YpsA"/>
    <property type="match status" value="1"/>
</dbReference>
<dbReference type="SUPFAM" id="SSF102405">
    <property type="entry name" value="MCP/YpsA-like"/>
    <property type="match status" value="1"/>
</dbReference>
<dbReference type="AlphaFoldDB" id="A0A5R9C240"/>
<dbReference type="PANTHER" id="PTHR38440">
    <property type="entry name" value="UPF0398 PROTEIN YPSA"/>
    <property type="match status" value="1"/>
</dbReference>
<evidence type="ECO:0000313" key="2">
    <source>
        <dbReference type="EMBL" id="TLQ06750.1"/>
    </source>
</evidence>
<accession>A0A5R9C240</accession>
<dbReference type="STRING" id="191770.SAMN04488013_1037"/>
<dbReference type="EMBL" id="VBTE01000025">
    <property type="protein sequence ID" value="TLQ06750.1"/>
    <property type="molecule type" value="Genomic_DNA"/>
</dbReference>
<dbReference type="OrthoDB" id="2301957at2"/>
<dbReference type="Proteomes" id="UP000307201">
    <property type="component" value="Unassembled WGS sequence"/>
</dbReference>
<protein>
    <recommendedName>
        <fullName evidence="1">UPF0398 protein FEZ48_08585</fullName>
    </recommendedName>
</protein>
<evidence type="ECO:0000256" key="1">
    <source>
        <dbReference type="HAMAP-Rule" id="MF_01575"/>
    </source>
</evidence>
<proteinExistence type="inferred from homology"/>
<gene>
    <name evidence="2" type="ORF">FEZ48_08585</name>
</gene>
<evidence type="ECO:0000313" key="3">
    <source>
        <dbReference type="Proteomes" id="UP000307201"/>
    </source>
</evidence>
<dbReference type="PANTHER" id="PTHR38440:SF1">
    <property type="entry name" value="UPF0398 PROTEIN SPR0331"/>
    <property type="match status" value="1"/>
</dbReference>
<dbReference type="NCBIfam" id="NF010181">
    <property type="entry name" value="PRK13660.1"/>
    <property type="match status" value="1"/>
</dbReference>